<keyword evidence="2" id="KW-1185">Reference proteome</keyword>
<comment type="caution">
    <text evidence="1">The sequence shown here is derived from an EMBL/GenBank/DDBJ whole genome shotgun (WGS) entry which is preliminary data.</text>
</comment>
<evidence type="ECO:0000313" key="1">
    <source>
        <dbReference type="EMBL" id="GAA0155450.1"/>
    </source>
</evidence>
<reference evidence="1 2" key="1">
    <citation type="submission" date="2024-01" db="EMBL/GenBank/DDBJ databases">
        <title>The complete chloroplast genome sequence of Lithospermum erythrorhizon: insights into the phylogenetic relationship among Boraginaceae species and the maternal lineages of purple gromwells.</title>
        <authorList>
            <person name="Okada T."/>
            <person name="Watanabe K."/>
        </authorList>
    </citation>
    <scope>NUCLEOTIDE SEQUENCE [LARGE SCALE GENOMIC DNA]</scope>
</reference>
<evidence type="ECO:0000313" key="2">
    <source>
        <dbReference type="Proteomes" id="UP001454036"/>
    </source>
</evidence>
<organism evidence="1 2">
    <name type="scientific">Lithospermum erythrorhizon</name>
    <name type="common">Purple gromwell</name>
    <name type="synonym">Lithospermum officinale var. erythrorhizon</name>
    <dbReference type="NCBI Taxonomy" id="34254"/>
    <lineage>
        <taxon>Eukaryota</taxon>
        <taxon>Viridiplantae</taxon>
        <taxon>Streptophyta</taxon>
        <taxon>Embryophyta</taxon>
        <taxon>Tracheophyta</taxon>
        <taxon>Spermatophyta</taxon>
        <taxon>Magnoliopsida</taxon>
        <taxon>eudicotyledons</taxon>
        <taxon>Gunneridae</taxon>
        <taxon>Pentapetalae</taxon>
        <taxon>asterids</taxon>
        <taxon>lamiids</taxon>
        <taxon>Boraginales</taxon>
        <taxon>Boraginaceae</taxon>
        <taxon>Boraginoideae</taxon>
        <taxon>Lithospermeae</taxon>
        <taxon>Lithospermum</taxon>
    </lineage>
</organism>
<dbReference type="EMBL" id="BAABME010002625">
    <property type="protein sequence ID" value="GAA0155450.1"/>
    <property type="molecule type" value="Genomic_DNA"/>
</dbReference>
<proteinExistence type="predicted"/>
<accession>A0AAV3PYN6</accession>
<name>A0AAV3PYN6_LITER</name>
<gene>
    <name evidence="1" type="ORF">LIER_13176</name>
</gene>
<sequence>MDVVVEEWQTSFQEVQECSRWGMAPIAGARISGIGHAMGGNSFDWQVMESMTLEGWFIGVGEEVER</sequence>
<dbReference type="AlphaFoldDB" id="A0AAV3PYN6"/>
<dbReference type="Proteomes" id="UP001454036">
    <property type="component" value="Unassembled WGS sequence"/>
</dbReference>
<protein>
    <submittedName>
        <fullName evidence="1">Uncharacterized protein</fullName>
    </submittedName>
</protein>